<accession>A0AAV5IF13</accession>
<dbReference type="InterPro" id="IPR011009">
    <property type="entry name" value="Kinase-like_dom_sf"/>
</dbReference>
<dbReference type="PANTHER" id="PTHR27001:SF764">
    <property type="entry name" value="OS05G0387700 PROTEIN"/>
    <property type="match status" value="1"/>
</dbReference>
<dbReference type="Proteomes" id="UP001054252">
    <property type="component" value="Unassembled WGS sequence"/>
</dbReference>
<reference evidence="4 5" key="1">
    <citation type="journal article" date="2021" name="Commun. Biol.">
        <title>The genome of Shorea leprosula (Dipterocarpaceae) highlights the ecological relevance of drought in aseasonal tropical rainforests.</title>
        <authorList>
            <person name="Ng K.K.S."/>
            <person name="Kobayashi M.J."/>
            <person name="Fawcett J.A."/>
            <person name="Hatakeyama M."/>
            <person name="Paape T."/>
            <person name="Ng C.H."/>
            <person name="Ang C.C."/>
            <person name="Tnah L.H."/>
            <person name="Lee C.T."/>
            <person name="Nishiyama T."/>
            <person name="Sese J."/>
            <person name="O'Brien M.J."/>
            <person name="Copetti D."/>
            <person name="Mohd Noor M.I."/>
            <person name="Ong R.C."/>
            <person name="Putra M."/>
            <person name="Sireger I.Z."/>
            <person name="Indrioko S."/>
            <person name="Kosugi Y."/>
            <person name="Izuno A."/>
            <person name="Isagi Y."/>
            <person name="Lee S.L."/>
            <person name="Shimizu K.K."/>
        </authorList>
    </citation>
    <scope>NUCLEOTIDE SEQUENCE [LARGE SCALE GENOMIC DNA]</scope>
    <source>
        <strain evidence="4">214</strain>
    </source>
</reference>
<dbReference type="Gene3D" id="3.30.200.20">
    <property type="entry name" value="Phosphorylase Kinase, domain 1"/>
    <property type="match status" value="1"/>
</dbReference>
<dbReference type="Pfam" id="PF07714">
    <property type="entry name" value="PK_Tyr_Ser-Thr"/>
    <property type="match status" value="1"/>
</dbReference>
<protein>
    <recommendedName>
        <fullName evidence="3">Protein kinase domain-containing protein</fullName>
    </recommendedName>
</protein>
<dbReference type="EMBL" id="BPVZ01000010">
    <property type="protein sequence ID" value="GKU96437.1"/>
    <property type="molecule type" value="Genomic_DNA"/>
</dbReference>
<keyword evidence="1" id="KW-0547">Nucleotide-binding</keyword>
<evidence type="ECO:0000259" key="3">
    <source>
        <dbReference type="PROSITE" id="PS50011"/>
    </source>
</evidence>
<dbReference type="InterPro" id="IPR001245">
    <property type="entry name" value="Ser-Thr/Tyr_kinase_cat_dom"/>
</dbReference>
<gene>
    <name evidence="4" type="ORF">SLEP1_g9674</name>
</gene>
<dbReference type="PANTHER" id="PTHR27001">
    <property type="entry name" value="OS01G0253100 PROTEIN"/>
    <property type="match status" value="1"/>
</dbReference>
<proteinExistence type="predicted"/>
<dbReference type="SUPFAM" id="SSF56112">
    <property type="entry name" value="Protein kinase-like (PK-like)"/>
    <property type="match status" value="1"/>
</dbReference>
<dbReference type="GO" id="GO:0004672">
    <property type="term" value="F:protein kinase activity"/>
    <property type="evidence" value="ECO:0007669"/>
    <property type="project" value="InterPro"/>
</dbReference>
<evidence type="ECO:0000256" key="2">
    <source>
        <dbReference type="ARBA" id="ARBA00022840"/>
    </source>
</evidence>
<keyword evidence="2" id="KW-0067">ATP-binding</keyword>
<comment type="caution">
    <text evidence="4">The sequence shown here is derived from an EMBL/GenBank/DDBJ whole genome shotgun (WGS) entry which is preliminary data.</text>
</comment>
<dbReference type="Gene3D" id="1.10.510.10">
    <property type="entry name" value="Transferase(Phosphotransferase) domain 1"/>
    <property type="match status" value="1"/>
</dbReference>
<dbReference type="GO" id="GO:0005886">
    <property type="term" value="C:plasma membrane"/>
    <property type="evidence" value="ECO:0007669"/>
    <property type="project" value="TreeGrafter"/>
</dbReference>
<dbReference type="AlphaFoldDB" id="A0AAV5IF13"/>
<evidence type="ECO:0000313" key="4">
    <source>
        <dbReference type="EMBL" id="GKU96437.1"/>
    </source>
</evidence>
<evidence type="ECO:0000256" key="1">
    <source>
        <dbReference type="ARBA" id="ARBA00022741"/>
    </source>
</evidence>
<name>A0AAV5IF13_9ROSI</name>
<dbReference type="GO" id="GO:0005524">
    <property type="term" value="F:ATP binding"/>
    <property type="evidence" value="ECO:0007669"/>
    <property type="project" value="UniProtKB-KW"/>
</dbReference>
<keyword evidence="5" id="KW-1185">Reference proteome</keyword>
<dbReference type="InterPro" id="IPR000719">
    <property type="entry name" value="Prot_kinase_dom"/>
</dbReference>
<dbReference type="PROSITE" id="PS50011">
    <property type="entry name" value="PROTEIN_KINASE_DOM"/>
    <property type="match status" value="1"/>
</dbReference>
<evidence type="ECO:0000313" key="5">
    <source>
        <dbReference type="Proteomes" id="UP001054252"/>
    </source>
</evidence>
<feature type="domain" description="Protein kinase" evidence="3">
    <location>
        <begin position="87"/>
        <end position="379"/>
    </location>
</feature>
<organism evidence="4 5">
    <name type="scientific">Rubroshorea leprosula</name>
    <dbReference type="NCBI Taxonomy" id="152421"/>
    <lineage>
        <taxon>Eukaryota</taxon>
        <taxon>Viridiplantae</taxon>
        <taxon>Streptophyta</taxon>
        <taxon>Embryophyta</taxon>
        <taxon>Tracheophyta</taxon>
        <taxon>Spermatophyta</taxon>
        <taxon>Magnoliopsida</taxon>
        <taxon>eudicotyledons</taxon>
        <taxon>Gunneridae</taxon>
        <taxon>Pentapetalae</taxon>
        <taxon>rosids</taxon>
        <taxon>malvids</taxon>
        <taxon>Malvales</taxon>
        <taxon>Dipterocarpaceae</taxon>
        <taxon>Rubroshorea</taxon>
    </lineage>
</organism>
<sequence>MQCVDYNPEMRPTMRQVVASLLELSIVCHQADLLGISQTGDAEMQKDKLSGFFSDSIHDERILNKGKECTMIQSYSYKDLSLCTNGLSEENFIGKFHFGKVYVTEMNGKNVMVKIWDSDSKFYQVSFLQNQDRLLDELVLLLHPVLISHPNLVNLMGYCYEGENLGVVYDLEPLNTLHNLLLNDTFTWSERIRAALKFACLLKFLHVDTPHFRQFLVRNIAAAHLILHQDHNLKLFDFVLISGGIFPDRTKQRECVHGCIGYIDFDLVKDSWSETSDVFSFGVVLIGLISKRVCTEEEAELGEPFLYEWLNSQYNEKTSDSGFDKTKFSIVHESLKGDPGFCASDGVAITKLAMQCVEEDKYDRPTMKQVVKQLLNLSIVRKNMPRT</sequence>